<protein>
    <submittedName>
        <fullName evidence="3">ATP-binding protein</fullName>
    </submittedName>
</protein>
<accession>A0A8D5G9K7</accession>
<gene>
    <name evidence="3" type="ORF">ZMTM_04100</name>
</gene>
<keyword evidence="3" id="KW-0547">Nucleotide-binding</keyword>
<dbReference type="RefSeq" id="WP_221764707.1">
    <property type="nucleotide sequence ID" value="NZ_AP024110.1"/>
</dbReference>
<dbReference type="Pfam" id="PF13401">
    <property type="entry name" value="AAA_22"/>
    <property type="match status" value="1"/>
</dbReference>
<dbReference type="InterPro" id="IPR049945">
    <property type="entry name" value="AAA_22"/>
</dbReference>
<dbReference type="KEGG" id="mpau:ZMTM_04100"/>
<dbReference type="Proteomes" id="UP000826722">
    <property type="component" value="Chromosome"/>
</dbReference>
<evidence type="ECO:0000259" key="2">
    <source>
        <dbReference type="SMART" id="SM00382"/>
    </source>
</evidence>
<dbReference type="SUPFAM" id="SSF52540">
    <property type="entry name" value="P-loop containing nucleoside triphosphate hydrolases"/>
    <property type="match status" value="1"/>
</dbReference>
<dbReference type="Gene3D" id="3.40.50.300">
    <property type="entry name" value="P-loop containing nucleotide triphosphate hydrolases"/>
    <property type="match status" value="1"/>
</dbReference>
<sequence length="395" mass="45089">MQNIPEHQGFPRELLQNTVEARQAYFFDKTIGHPRLTKARDDILTLIEQASGPDIIIVTGPTGVGKTTLAGKIENNILEHYSDRMATDRSFMPVIKVDAVPPDEKHKFDWKDFHTRLLQQFNEPCIAQKQLFQDYIYMEQPISQHYAMNTPAALKRASEKTMRMRQTSVMIIDEANHMLLLDSRYLRQQFETIKSLSQHCNTTIILIGTYDLLQILQQSAQLVRRSRVVHMSRYNDYIADDKKAFRSALNTFRLHMPFEVTPDIMVHFDKFYLRSAGCIGILKKWLDIAVQYGLESGKNTLSWEDIEPHALPNKDVKTILEEATNGETKLKDISTADLRKLLKDHHKIQTGQSTESSETESKSTKAASGKGVQKQVGKRNPKRDPVGGMQSGLGF</sequence>
<dbReference type="GO" id="GO:0016887">
    <property type="term" value="F:ATP hydrolysis activity"/>
    <property type="evidence" value="ECO:0007669"/>
    <property type="project" value="InterPro"/>
</dbReference>
<keyword evidence="4" id="KW-1185">Reference proteome</keyword>
<evidence type="ECO:0000313" key="3">
    <source>
        <dbReference type="EMBL" id="BCM24151.1"/>
    </source>
</evidence>
<evidence type="ECO:0000256" key="1">
    <source>
        <dbReference type="SAM" id="MobiDB-lite"/>
    </source>
</evidence>
<dbReference type="AlphaFoldDB" id="A0A8D5G9K7"/>
<organism evidence="3 4">
    <name type="scientific">Methyloradius palustris</name>
    <dbReference type="NCBI Taxonomy" id="2778876"/>
    <lineage>
        <taxon>Bacteria</taxon>
        <taxon>Pseudomonadati</taxon>
        <taxon>Pseudomonadota</taxon>
        <taxon>Betaproteobacteria</taxon>
        <taxon>Nitrosomonadales</taxon>
        <taxon>Methylophilaceae</taxon>
        <taxon>Methyloradius</taxon>
    </lineage>
</organism>
<dbReference type="EMBL" id="AP024110">
    <property type="protein sequence ID" value="BCM24151.1"/>
    <property type="molecule type" value="Genomic_DNA"/>
</dbReference>
<evidence type="ECO:0000313" key="4">
    <source>
        <dbReference type="Proteomes" id="UP000826722"/>
    </source>
</evidence>
<feature type="region of interest" description="Disordered" evidence="1">
    <location>
        <begin position="345"/>
        <end position="395"/>
    </location>
</feature>
<proteinExistence type="predicted"/>
<reference evidence="3" key="1">
    <citation type="journal article" date="2021" name="Arch. Microbiol.">
        <title>Methyloradius palustris gen. nov., sp. nov., a methanol-oxidizing bacterium isolated from snow.</title>
        <authorList>
            <person name="Miyadera T."/>
            <person name="Kojima H."/>
            <person name="Fukui M."/>
        </authorList>
    </citation>
    <scope>NUCLEOTIDE SEQUENCE</scope>
    <source>
        <strain evidence="3">Zm11</strain>
    </source>
</reference>
<keyword evidence="3" id="KW-0067">ATP-binding</keyword>
<dbReference type="InterPro" id="IPR027417">
    <property type="entry name" value="P-loop_NTPase"/>
</dbReference>
<dbReference type="SMART" id="SM00382">
    <property type="entry name" value="AAA"/>
    <property type="match status" value="1"/>
</dbReference>
<dbReference type="InterPro" id="IPR003593">
    <property type="entry name" value="AAA+_ATPase"/>
</dbReference>
<dbReference type="GO" id="GO:0005524">
    <property type="term" value="F:ATP binding"/>
    <property type="evidence" value="ECO:0007669"/>
    <property type="project" value="UniProtKB-KW"/>
</dbReference>
<name>A0A8D5G9K7_9PROT</name>
<feature type="domain" description="AAA+ ATPase" evidence="2">
    <location>
        <begin position="52"/>
        <end position="235"/>
    </location>
</feature>